<dbReference type="PANTHER" id="PTHR18063">
    <property type="entry name" value="NF-E2 INDUCIBLE PROTEIN"/>
    <property type="match status" value="1"/>
</dbReference>
<accession>A0A1D6N7G8</accession>
<reference evidence="3" key="1">
    <citation type="submission" date="2015-12" db="EMBL/GenBank/DDBJ databases">
        <title>Update maize B73 reference genome by single molecule sequencing technologies.</title>
        <authorList>
            <consortium name="Maize Genome Sequencing Project"/>
            <person name="Ware D."/>
        </authorList>
    </citation>
    <scope>NUCLEOTIDE SEQUENCE [LARGE SCALE GENOMIC DNA]</scope>
    <source>
        <tissue evidence="3">Seedling</tissue>
    </source>
</reference>
<evidence type="ECO:0000313" key="3">
    <source>
        <dbReference type="EMBL" id="ONM36533.1"/>
    </source>
</evidence>
<dbReference type="Pfam" id="PF04424">
    <property type="entry name" value="MINDY_DUB"/>
    <property type="match status" value="1"/>
</dbReference>
<protein>
    <submittedName>
        <fullName evidence="3">NF-E2 inducible protein-like</fullName>
    </submittedName>
</protein>
<dbReference type="InterPro" id="IPR033979">
    <property type="entry name" value="MINDY_domain"/>
</dbReference>
<dbReference type="PANTHER" id="PTHR18063:SF6">
    <property type="entry name" value="UBIQUITIN CARBOXYL-TERMINAL HYDROLASE"/>
    <property type="match status" value="1"/>
</dbReference>
<dbReference type="GO" id="GO:1990380">
    <property type="term" value="F:K48-linked deubiquitinase activity"/>
    <property type="evidence" value="ECO:0007669"/>
    <property type="project" value="InterPro"/>
</dbReference>
<dbReference type="STRING" id="4577.A0A1D6N7G8"/>
<feature type="domain" description="MINDY deubiquitinase" evidence="2">
    <location>
        <begin position="121"/>
        <end position="184"/>
    </location>
</feature>
<name>A0A1D6N7G8_MAIZE</name>
<sequence>MHKTAQARFTGRTAAFSGPTAESQLPCSSMASTVRGREGPASPVRHWPRSKRSDAENTGEAQRRHQGRRPPRRRPKVTVPTISLPSASWRTHGRSAICRLIPRPTTAEADPQPTEPTEVMYRTRADDFLGRCKSIVYQNNNGLCPLLTICNVLLLKNVISLNPDAEEVSQKRLLSLVAERLIDPNIAGQ</sequence>
<evidence type="ECO:0000259" key="2">
    <source>
        <dbReference type="Pfam" id="PF04424"/>
    </source>
</evidence>
<feature type="compositionally biased region" description="Basic residues" evidence="1">
    <location>
        <begin position="64"/>
        <end position="76"/>
    </location>
</feature>
<dbReference type="EMBL" id="CM007649">
    <property type="protein sequence ID" value="ONM36533.1"/>
    <property type="molecule type" value="Genomic_DNA"/>
</dbReference>
<feature type="non-terminal residue" evidence="3">
    <location>
        <position position="189"/>
    </location>
</feature>
<feature type="compositionally biased region" description="Polar residues" evidence="1">
    <location>
        <begin position="20"/>
        <end position="32"/>
    </location>
</feature>
<organism evidence="3">
    <name type="scientific">Zea mays</name>
    <name type="common">Maize</name>
    <dbReference type="NCBI Taxonomy" id="4577"/>
    <lineage>
        <taxon>Eukaryota</taxon>
        <taxon>Viridiplantae</taxon>
        <taxon>Streptophyta</taxon>
        <taxon>Embryophyta</taxon>
        <taxon>Tracheophyta</taxon>
        <taxon>Spermatophyta</taxon>
        <taxon>Magnoliopsida</taxon>
        <taxon>Liliopsida</taxon>
        <taxon>Poales</taxon>
        <taxon>Poaceae</taxon>
        <taxon>PACMAD clade</taxon>
        <taxon>Panicoideae</taxon>
        <taxon>Andropogonodae</taxon>
        <taxon>Andropogoneae</taxon>
        <taxon>Tripsacinae</taxon>
        <taxon>Zea</taxon>
    </lineage>
</organism>
<dbReference type="GO" id="GO:0004843">
    <property type="term" value="F:cysteine-type deubiquitinase activity"/>
    <property type="evidence" value="ECO:0007669"/>
    <property type="project" value="InterPro"/>
</dbReference>
<gene>
    <name evidence="3" type="ORF">ZEAMMB73_Zm00001d042915</name>
</gene>
<proteinExistence type="predicted"/>
<dbReference type="AlphaFoldDB" id="A0A1D6N7G8"/>
<feature type="region of interest" description="Disordered" evidence="1">
    <location>
        <begin position="1"/>
        <end position="78"/>
    </location>
</feature>
<evidence type="ECO:0000256" key="1">
    <source>
        <dbReference type="SAM" id="MobiDB-lite"/>
    </source>
</evidence>
<dbReference type="InterPro" id="IPR007518">
    <property type="entry name" value="MINDY"/>
</dbReference>
<dbReference type="InParanoid" id="A0A1D6N7G8"/>
<dbReference type="SMR" id="A0A1D6N7G8"/>